<reference evidence="2 3" key="1">
    <citation type="submission" date="2007-09" db="EMBL/GenBank/DDBJ databases">
        <title>Draft genome sequence of Faecalibacterium prausnitzii M21/2.</title>
        <authorList>
            <person name="Sudarsanam P."/>
            <person name="Ley R."/>
            <person name="Guruge J."/>
            <person name="Turnbaugh P.J."/>
            <person name="Mahowald M."/>
            <person name="Liep D."/>
            <person name="Gordon J."/>
        </authorList>
    </citation>
    <scope>NUCLEOTIDE SEQUENCE [LARGE SCALE GENOMIC DNA]</scope>
    <source>
        <strain evidence="2 3">M21/2</strain>
    </source>
</reference>
<dbReference type="Proteomes" id="UP000005945">
    <property type="component" value="Unassembled WGS sequence"/>
</dbReference>
<keyword evidence="1" id="KW-1133">Transmembrane helix</keyword>
<keyword evidence="1" id="KW-0812">Transmembrane</keyword>
<keyword evidence="1" id="KW-0472">Membrane</keyword>
<dbReference type="HOGENOM" id="CLU_3043597_0_0_9"/>
<evidence type="ECO:0000313" key="2">
    <source>
        <dbReference type="EMBL" id="EDP21162.1"/>
    </source>
</evidence>
<name>A8SC71_9FIRM</name>
<sequence length="54" mass="6311">MYDVCLTVTAWCIIGLLCVLLIRSFGFREFHQEKIIPWLVGIAMIFFLIALMFN</sequence>
<evidence type="ECO:0000256" key="1">
    <source>
        <dbReference type="SAM" id="Phobius"/>
    </source>
</evidence>
<protein>
    <submittedName>
        <fullName evidence="2">Uncharacterized protein</fullName>
    </submittedName>
</protein>
<comment type="caution">
    <text evidence="2">The sequence shown here is derived from an EMBL/GenBank/DDBJ whole genome shotgun (WGS) entry which is preliminary data.</text>
</comment>
<gene>
    <name evidence="2" type="ORF">FAEPRAM212_01886</name>
</gene>
<accession>A8SC71</accession>
<dbReference type="AlphaFoldDB" id="A8SC71"/>
<feature type="transmembrane region" description="Helical" evidence="1">
    <location>
        <begin position="6"/>
        <end position="23"/>
    </location>
</feature>
<dbReference type="EMBL" id="ABED02000027">
    <property type="protein sequence ID" value="EDP21162.1"/>
    <property type="molecule type" value="Genomic_DNA"/>
</dbReference>
<proteinExistence type="predicted"/>
<evidence type="ECO:0000313" key="3">
    <source>
        <dbReference type="Proteomes" id="UP000005945"/>
    </source>
</evidence>
<reference evidence="2 3" key="2">
    <citation type="submission" date="2007-09" db="EMBL/GenBank/DDBJ databases">
        <authorList>
            <person name="Fulton L."/>
            <person name="Clifton S."/>
            <person name="Fulton B."/>
            <person name="Xu J."/>
            <person name="Minx P."/>
            <person name="Pepin K.H."/>
            <person name="Johnson M."/>
            <person name="Thiruvilangam P."/>
            <person name="Bhonagiri V."/>
            <person name="Nash W.E."/>
            <person name="Mardis E.R."/>
            <person name="Wilson R.K."/>
        </authorList>
    </citation>
    <scope>NUCLEOTIDE SEQUENCE [LARGE SCALE GENOMIC DNA]</scope>
    <source>
        <strain evidence="2 3">M21/2</strain>
    </source>
</reference>
<feature type="transmembrane region" description="Helical" evidence="1">
    <location>
        <begin position="35"/>
        <end position="53"/>
    </location>
</feature>
<organism evidence="2 3">
    <name type="scientific">Faecalibacterium prausnitzii M21/2</name>
    <dbReference type="NCBI Taxonomy" id="411485"/>
    <lineage>
        <taxon>Bacteria</taxon>
        <taxon>Bacillati</taxon>
        <taxon>Bacillota</taxon>
        <taxon>Clostridia</taxon>
        <taxon>Eubacteriales</taxon>
        <taxon>Oscillospiraceae</taxon>
        <taxon>Faecalibacterium</taxon>
    </lineage>
</organism>